<comment type="caution">
    <text evidence="2">The sequence shown here is derived from an EMBL/GenBank/DDBJ whole genome shotgun (WGS) entry which is preliminary data.</text>
</comment>
<evidence type="ECO:0000256" key="1">
    <source>
        <dbReference type="SAM" id="Phobius"/>
    </source>
</evidence>
<accession>A0A016S231</accession>
<keyword evidence="3" id="KW-1185">Reference proteome</keyword>
<dbReference type="EMBL" id="JARK01001647">
    <property type="protein sequence ID" value="EYB84688.1"/>
    <property type="molecule type" value="Genomic_DNA"/>
</dbReference>
<dbReference type="OrthoDB" id="10374269at2759"/>
<dbReference type="Proteomes" id="UP000024635">
    <property type="component" value="Unassembled WGS sequence"/>
</dbReference>
<evidence type="ECO:0000313" key="3">
    <source>
        <dbReference type="Proteomes" id="UP000024635"/>
    </source>
</evidence>
<keyword evidence="1" id="KW-0472">Membrane</keyword>
<keyword evidence="1" id="KW-0812">Transmembrane</keyword>
<protein>
    <submittedName>
        <fullName evidence="2">Uncharacterized protein</fullName>
    </submittedName>
</protein>
<gene>
    <name evidence="2" type="primary">Acey_s0311.g2126</name>
    <name evidence="2" type="ORF">Y032_0311g2126</name>
</gene>
<reference evidence="3" key="1">
    <citation type="journal article" date="2015" name="Nat. Genet.">
        <title>The genome and transcriptome of the zoonotic hookworm Ancylostoma ceylanicum identify infection-specific gene families.</title>
        <authorList>
            <person name="Schwarz E.M."/>
            <person name="Hu Y."/>
            <person name="Antoshechkin I."/>
            <person name="Miller M.M."/>
            <person name="Sternberg P.W."/>
            <person name="Aroian R.V."/>
        </authorList>
    </citation>
    <scope>NUCLEOTIDE SEQUENCE</scope>
    <source>
        <strain evidence="3">HY135</strain>
    </source>
</reference>
<dbReference type="AlphaFoldDB" id="A0A016S231"/>
<organism evidence="2 3">
    <name type="scientific">Ancylostoma ceylanicum</name>
    <dbReference type="NCBI Taxonomy" id="53326"/>
    <lineage>
        <taxon>Eukaryota</taxon>
        <taxon>Metazoa</taxon>
        <taxon>Ecdysozoa</taxon>
        <taxon>Nematoda</taxon>
        <taxon>Chromadorea</taxon>
        <taxon>Rhabditida</taxon>
        <taxon>Rhabditina</taxon>
        <taxon>Rhabditomorpha</taxon>
        <taxon>Strongyloidea</taxon>
        <taxon>Ancylostomatidae</taxon>
        <taxon>Ancylostomatinae</taxon>
        <taxon>Ancylostoma</taxon>
    </lineage>
</organism>
<name>A0A016S231_9BILA</name>
<feature type="transmembrane region" description="Helical" evidence="1">
    <location>
        <begin position="57"/>
        <end position="76"/>
    </location>
</feature>
<proteinExistence type="predicted"/>
<evidence type="ECO:0000313" key="2">
    <source>
        <dbReference type="EMBL" id="EYB84688.1"/>
    </source>
</evidence>
<sequence length="96" mass="10985">MNGDVENEIIRSQGGIRQRSPSVKYHNPVGVHLKKIDYRGNCECRVEAWSEQFHNTVSVTVMLIVLGTFALMYFWAGRIFERKKALGQLSSRASRN</sequence>
<keyword evidence="1" id="KW-1133">Transmembrane helix</keyword>